<reference evidence="7" key="3">
    <citation type="submission" date="2015-08" db="EMBL/GenBank/DDBJ databases">
        <title>Draft Genome Sequence of a Heterotrophic Facultative Anaerobic Bacterium Ardenticatena maritima Strain 110S.</title>
        <authorList>
            <person name="Kawaichi S."/>
            <person name="Yoshida T."/>
            <person name="Sako Y."/>
            <person name="Nakamura R."/>
        </authorList>
    </citation>
    <scope>NUCLEOTIDE SEQUENCE [LARGE SCALE GENOMIC DNA]</scope>
    <source>
        <strain evidence="7">110S</strain>
    </source>
</reference>
<proteinExistence type="predicted"/>
<dbReference type="PANTHER" id="PTHR24422:SF19">
    <property type="entry name" value="CHEMOTAXIS PROTEIN METHYLTRANSFERASE"/>
    <property type="match status" value="1"/>
</dbReference>
<sequence length="265" mass="31269">MTQPDIEWVYLRRKVLDLLGIDIQQYKSRQMQRRLQSYLRRQKIASWPLFFHMAEKNPSLLEDLRAYLTINVTTFFRDPELWDLLRVRFLPQIAERRSIIHVWSAGCSYGHEPYSLAMLFSEYAQKRLFFRIWATDIDQAALHSTKQGGPYSEKDLVNVPPNLREQYFREKNGAFWVIPRLRAYVRAEYHNLLSDPIDAAFDMIVCRNVVIYFDQQAKKTLYRRLALALRPQGLLFVGASESITMPEQYGLKPVAPAFYQRDPAL</sequence>
<dbReference type="InterPro" id="IPR029063">
    <property type="entry name" value="SAM-dependent_MTases_sf"/>
</dbReference>
<evidence type="ECO:0000256" key="2">
    <source>
        <dbReference type="ARBA" id="ARBA00022679"/>
    </source>
</evidence>
<evidence type="ECO:0000256" key="1">
    <source>
        <dbReference type="ARBA" id="ARBA00022603"/>
    </source>
</evidence>
<reference evidence="5 7" key="1">
    <citation type="journal article" date="2015" name="Genome Announc.">
        <title>Draft Genome Sequence of a Heterotrophic Facultative Anaerobic Thermophilic Bacterium, Ardenticatena maritima Strain 110ST.</title>
        <authorList>
            <person name="Kawaichi S."/>
            <person name="Yoshida T."/>
            <person name="Sako Y."/>
            <person name="Nakamura R."/>
        </authorList>
    </citation>
    <scope>NUCLEOTIDE SEQUENCE [LARGE SCALE GENOMIC DNA]</scope>
    <source>
        <strain evidence="5 7">110S</strain>
    </source>
</reference>
<keyword evidence="2 5" id="KW-0808">Transferase</keyword>
<dbReference type="Gene3D" id="3.40.50.150">
    <property type="entry name" value="Vaccinia Virus protein VP39"/>
    <property type="match status" value="1"/>
</dbReference>
<dbReference type="EMBL" id="LGKN01000004">
    <property type="protein sequence ID" value="KPL88212.1"/>
    <property type="molecule type" value="Genomic_DNA"/>
</dbReference>
<evidence type="ECO:0000313" key="8">
    <source>
        <dbReference type="Proteomes" id="UP000050502"/>
    </source>
</evidence>
<evidence type="ECO:0000259" key="4">
    <source>
        <dbReference type="PROSITE" id="PS50123"/>
    </source>
</evidence>
<evidence type="ECO:0000313" key="5">
    <source>
        <dbReference type="EMBL" id="GAP62949.1"/>
    </source>
</evidence>
<dbReference type="EC" id="2.1.1.80" evidence="5"/>
<name>A0A0M8K906_9CHLR</name>
<keyword evidence="3" id="KW-0949">S-adenosyl-L-methionine</keyword>
<dbReference type="EMBL" id="BBZA01000097">
    <property type="protein sequence ID" value="GAP62949.1"/>
    <property type="molecule type" value="Genomic_DNA"/>
</dbReference>
<accession>A0A0M8K906</accession>
<dbReference type="RefSeq" id="WP_054492824.1">
    <property type="nucleotide sequence ID" value="NZ_BBZA01000097.1"/>
</dbReference>
<evidence type="ECO:0000313" key="7">
    <source>
        <dbReference type="Proteomes" id="UP000037784"/>
    </source>
</evidence>
<comment type="caution">
    <text evidence="5">The sequence shown here is derived from an EMBL/GenBank/DDBJ whole genome shotgun (WGS) entry which is preliminary data.</text>
</comment>
<dbReference type="PATRIC" id="fig|872965.6.peg.1010"/>
<dbReference type="GO" id="GO:0032259">
    <property type="term" value="P:methylation"/>
    <property type="evidence" value="ECO:0007669"/>
    <property type="project" value="UniProtKB-KW"/>
</dbReference>
<organism evidence="5 7">
    <name type="scientific">Ardenticatena maritima</name>
    <dbReference type="NCBI Taxonomy" id="872965"/>
    <lineage>
        <taxon>Bacteria</taxon>
        <taxon>Bacillati</taxon>
        <taxon>Chloroflexota</taxon>
        <taxon>Ardenticatenia</taxon>
        <taxon>Ardenticatenales</taxon>
        <taxon>Ardenticatenaceae</taxon>
        <taxon>Ardenticatena</taxon>
    </lineage>
</organism>
<dbReference type="InterPro" id="IPR022641">
    <property type="entry name" value="CheR_N"/>
</dbReference>
<dbReference type="AlphaFoldDB" id="A0A0M8K906"/>
<dbReference type="Proteomes" id="UP000050502">
    <property type="component" value="Unassembled WGS sequence"/>
</dbReference>
<dbReference type="Proteomes" id="UP000037784">
    <property type="component" value="Unassembled WGS sequence"/>
</dbReference>
<dbReference type="InParanoid" id="A0A0M8K906"/>
<dbReference type="OrthoDB" id="9816309at2"/>
<dbReference type="STRING" id="872965.SE16_04950"/>
<protein>
    <submittedName>
        <fullName evidence="5">Chemotaxis protein methyltransferase CheR</fullName>
        <ecNumber evidence="5">2.1.1.80</ecNumber>
    </submittedName>
</protein>
<dbReference type="InterPro" id="IPR050903">
    <property type="entry name" value="Bact_Chemotaxis_MeTrfase"/>
</dbReference>
<dbReference type="InterPro" id="IPR022642">
    <property type="entry name" value="CheR_C"/>
</dbReference>
<dbReference type="Pfam" id="PF01739">
    <property type="entry name" value="CheR"/>
    <property type="match status" value="1"/>
</dbReference>
<dbReference type="SUPFAM" id="SSF47757">
    <property type="entry name" value="Chemotaxis receptor methyltransferase CheR, N-terminal domain"/>
    <property type="match status" value="1"/>
</dbReference>
<dbReference type="Pfam" id="PF03705">
    <property type="entry name" value="CheR_N"/>
    <property type="match status" value="1"/>
</dbReference>
<dbReference type="PROSITE" id="PS50123">
    <property type="entry name" value="CHER"/>
    <property type="match status" value="1"/>
</dbReference>
<keyword evidence="1 5" id="KW-0489">Methyltransferase</keyword>
<reference evidence="6 8" key="2">
    <citation type="submission" date="2015-07" db="EMBL/GenBank/DDBJ databases">
        <title>Whole genome sequence of Ardenticatena maritima DSM 23922.</title>
        <authorList>
            <person name="Hemp J."/>
            <person name="Ward L.M."/>
            <person name="Pace L.A."/>
            <person name="Fischer W.W."/>
        </authorList>
    </citation>
    <scope>NUCLEOTIDE SEQUENCE [LARGE SCALE GENOMIC DNA]</scope>
    <source>
        <strain evidence="6 8">110S</strain>
    </source>
</reference>
<dbReference type="FunCoup" id="A0A0M8K906">
    <property type="interactions" value="101"/>
</dbReference>
<dbReference type="PRINTS" id="PR00996">
    <property type="entry name" value="CHERMTFRASE"/>
</dbReference>
<dbReference type="GO" id="GO:0008983">
    <property type="term" value="F:protein-glutamate O-methyltransferase activity"/>
    <property type="evidence" value="ECO:0007669"/>
    <property type="project" value="UniProtKB-EC"/>
</dbReference>
<keyword evidence="7" id="KW-1185">Reference proteome</keyword>
<evidence type="ECO:0000313" key="6">
    <source>
        <dbReference type="EMBL" id="KPL88212.1"/>
    </source>
</evidence>
<dbReference type="InterPro" id="IPR000780">
    <property type="entry name" value="CheR_MeTrfase"/>
</dbReference>
<gene>
    <name evidence="5" type="primary">cheR</name>
    <name evidence="5" type="ORF">ARMA_1372</name>
    <name evidence="6" type="ORF">SE16_04950</name>
</gene>
<dbReference type="PANTHER" id="PTHR24422">
    <property type="entry name" value="CHEMOTAXIS PROTEIN METHYLTRANSFERASE"/>
    <property type="match status" value="1"/>
</dbReference>
<feature type="domain" description="CheR-type methyltransferase" evidence="4">
    <location>
        <begin position="1"/>
        <end position="265"/>
    </location>
</feature>
<evidence type="ECO:0000256" key="3">
    <source>
        <dbReference type="ARBA" id="ARBA00022691"/>
    </source>
</evidence>
<dbReference type="SUPFAM" id="SSF53335">
    <property type="entry name" value="S-adenosyl-L-methionine-dependent methyltransferases"/>
    <property type="match status" value="1"/>
</dbReference>
<dbReference type="SMART" id="SM00138">
    <property type="entry name" value="MeTrc"/>
    <property type="match status" value="1"/>
</dbReference>